<keyword evidence="9" id="KW-1185">Reference proteome</keyword>
<evidence type="ECO:0000256" key="4">
    <source>
        <dbReference type="ARBA" id="ARBA00023239"/>
    </source>
</evidence>
<organism evidence="8 9">
    <name type="scientific">Thermodesulfobium acidiphilum</name>
    <dbReference type="NCBI Taxonomy" id="1794699"/>
    <lineage>
        <taxon>Bacteria</taxon>
        <taxon>Pseudomonadati</taxon>
        <taxon>Thermodesulfobiota</taxon>
        <taxon>Thermodesulfobiia</taxon>
        <taxon>Thermodesulfobiales</taxon>
        <taxon>Thermodesulfobiaceae</taxon>
        <taxon>Thermodesulfobium</taxon>
    </lineage>
</organism>
<dbReference type="InterPro" id="IPR000685">
    <property type="entry name" value="RuBisCO_lsu_C"/>
</dbReference>
<dbReference type="KEGG" id="taci:TDSAC_0401"/>
<dbReference type="AlphaFoldDB" id="A0A2R4VZ18"/>
<dbReference type="Pfam" id="PF00016">
    <property type="entry name" value="RuBisCO_large"/>
    <property type="match status" value="1"/>
</dbReference>
<dbReference type="GO" id="GO:0016491">
    <property type="term" value="F:oxidoreductase activity"/>
    <property type="evidence" value="ECO:0007669"/>
    <property type="project" value="UniProtKB-KW"/>
</dbReference>
<dbReference type="InterPro" id="IPR036376">
    <property type="entry name" value="RuBisCO_lsu_C_sf"/>
</dbReference>
<protein>
    <submittedName>
        <fullName evidence="8">Ribulose 1,5-bisphosphate carboxylase large subunit</fullName>
    </submittedName>
</protein>
<evidence type="ECO:0000256" key="1">
    <source>
        <dbReference type="ARBA" id="ARBA00022723"/>
    </source>
</evidence>
<dbReference type="InterPro" id="IPR033966">
    <property type="entry name" value="RuBisCO"/>
</dbReference>
<dbReference type="GO" id="GO:0016984">
    <property type="term" value="F:ribulose-bisphosphate carboxylase activity"/>
    <property type="evidence" value="ECO:0007669"/>
    <property type="project" value="InterPro"/>
</dbReference>
<dbReference type="InterPro" id="IPR036422">
    <property type="entry name" value="RuBisCO_lsu_N_sf"/>
</dbReference>
<proteinExistence type="inferred from homology"/>
<dbReference type="PANTHER" id="PTHR42704">
    <property type="entry name" value="RIBULOSE BISPHOSPHATE CARBOXYLASE"/>
    <property type="match status" value="1"/>
</dbReference>
<feature type="domain" description="Ribulose bisphosphate carboxylase large subunit C-terminal" evidence="6">
    <location>
        <begin position="136"/>
        <end position="426"/>
    </location>
</feature>
<dbReference type="GO" id="GO:0000287">
    <property type="term" value="F:magnesium ion binding"/>
    <property type="evidence" value="ECO:0007669"/>
    <property type="project" value="InterPro"/>
</dbReference>
<dbReference type="Gene3D" id="3.30.70.150">
    <property type="entry name" value="RuBisCO large subunit, N-terminal domain"/>
    <property type="match status" value="1"/>
</dbReference>
<accession>A0A2R4VZ18</accession>
<dbReference type="OrthoDB" id="9770811at2"/>
<gene>
    <name evidence="8" type="ORF">TDSAC_0401</name>
</gene>
<dbReference type="RefSeq" id="WP_108308545.1">
    <property type="nucleotide sequence ID" value="NZ_CP020921.1"/>
</dbReference>
<dbReference type="GO" id="GO:0015977">
    <property type="term" value="P:carbon fixation"/>
    <property type="evidence" value="ECO:0007669"/>
    <property type="project" value="InterPro"/>
</dbReference>
<evidence type="ECO:0000259" key="7">
    <source>
        <dbReference type="Pfam" id="PF02788"/>
    </source>
</evidence>
<dbReference type="InterPro" id="IPR017443">
    <property type="entry name" value="RuBisCO_lsu_fd_N"/>
</dbReference>
<dbReference type="SFLD" id="SFLDS00014">
    <property type="entry name" value="RuBisCO"/>
    <property type="match status" value="1"/>
</dbReference>
<sequence>MSNKLNIKYTNFLDFDYVPKKNDVLAAFYVEPAPGTDIKEAAGAVASESSIGTWTDLATMKQSIWDELRARVYSIEGDVVRIAYPDVLFEAANLPQFLSSIAGNVFGMKAVENLRLLDIVLTQKFLDELNGPAFGVEGVREVLNVKDRPLVGTIVKPKLGLDPKEQAKVVYESLVGGLDLVKDDENLTHQDFSNFDERVKYSLDAVRRAEKETGEKKAYLPNVTAPTEEMLRRATLVKQEGGKYAMVDVITTGFAGVQSLRNANTGLILHAHRAMYASFARSKKHGIHMLVLSKLLRFAGVDQLHIGTVVGKMEGDRDDVLVCHEALGSSSEMKVKTYLPHQEWGNMKSVFSVASGGLHPGHTADLYKIFGKNAIFQYGGGVHGHPEGTRMGARAVRDAVECAVKGITLKEGAKSSKALEIALSKWGGA</sequence>
<evidence type="ECO:0000256" key="2">
    <source>
        <dbReference type="ARBA" id="ARBA00022842"/>
    </source>
</evidence>
<dbReference type="SFLD" id="SFLDG00301">
    <property type="entry name" value="RuBisCO-like_proteins"/>
    <property type="match status" value="1"/>
</dbReference>
<dbReference type="SUPFAM" id="SSF54966">
    <property type="entry name" value="RuBisCO, large subunit, small (N-terminal) domain"/>
    <property type="match status" value="1"/>
</dbReference>
<keyword evidence="3" id="KW-0560">Oxidoreductase</keyword>
<dbReference type="PANTHER" id="PTHR42704:SF17">
    <property type="entry name" value="RIBULOSE BISPHOSPHATE CARBOXYLASE LARGE CHAIN"/>
    <property type="match status" value="1"/>
</dbReference>
<evidence type="ECO:0000256" key="3">
    <source>
        <dbReference type="ARBA" id="ARBA00023002"/>
    </source>
</evidence>
<name>A0A2R4VZ18_THEAF</name>
<reference evidence="8 9" key="1">
    <citation type="submission" date="2017-04" db="EMBL/GenBank/DDBJ databases">
        <title>Genomic insights into metabolism of Thermodesulfobium acidiphilum.</title>
        <authorList>
            <person name="Toshchakov S.V."/>
            <person name="Frolov E.N."/>
            <person name="Kublanov I.V."/>
            <person name="Samarov N.I."/>
            <person name="Novikov A."/>
            <person name="Lebedinsky A.V."/>
            <person name="Bonch-Osmolovskaya E.A."/>
            <person name="Chernyh N.A."/>
        </authorList>
    </citation>
    <scope>NUCLEOTIDE SEQUENCE [LARGE SCALE GENOMIC DNA]</scope>
    <source>
        <strain evidence="8 9">3127-1</strain>
    </source>
</reference>
<dbReference type="NCBIfam" id="TIGR03326">
    <property type="entry name" value="rubisco_III"/>
    <property type="match status" value="1"/>
</dbReference>
<keyword evidence="4" id="KW-0456">Lyase</keyword>
<evidence type="ECO:0000313" key="9">
    <source>
        <dbReference type="Proteomes" id="UP000244792"/>
    </source>
</evidence>
<dbReference type="EMBL" id="CP020921">
    <property type="protein sequence ID" value="AWB09777.1"/>
    <property type="molecule type" value="Genomic_DNA"/>
</dbReference>
<keyword evidence="1" id="KW-0479">Metal-binding</keyword>
<dbReference type="Pfam" id="PF02788">
    <property type="entry name" value="RuBisCO_large_N"/>
    <property type="match status" value="1"/>
</dbReference>
<dbReference type="Proteomes" id="UP000244792">
    <property type="component" value="Chromosome"/>
</dbReference>
<dbReference type="InterPro" id="IPR017712">
    <property type="entry name" value="RuBisCO_III"/>
</dbReference>
<dbReference type="HAMAP" id="MF_01133">
    <property type="entry name" value="RuBisCO_L_type3"/>
    <property type="match status" value="1"/>
</dbReference>
<evidence type="ECO:0000259" key="6">
    <source>
        <dbReference type="Pfam" id="PF00016"/>
    </source>
</evidence>
<comment type="similarity">
    <text evidence="5">Belongs to the RuBisCO large chain family.</text>
</comment>
<evidence type="ECO:0000313" key="8">
    <source>
        <dbReference type="EMBL" id="AWB09777.1"/>
    </source>
</evidence>
<feature type="domain" description="Ribulose bisphosphate carboxylase large subunit ferrodoxin-like N-terminal" evidence="7">
    <location>
        <begin position="12"/>
        <end position="123"/>
    </location>
</feature>
<dbReference type="NCBIfam" id="NF003252">
    <property type="entry name" value="PRK04208.1"/>
    <property type="match status" value="1"/>
</dbReference>
<dbReference type="SUPFAM" id="SSF51649">
    <property type="entry name" value="RuBisCo, C-terminal domain"/>
    <property type="match status" value="1"/>
</dbReference>
<keyword evidence="2" id="KW-0460">Magnesium</keyword>
<dbReference type="Gene3D" id="3.20.20.110">
    <property type="entry name" value="Ribulose bisphosphate carboxylase, large subunit, C-terminal domain"/>
    <property type="match status" value="1"/>
</dbReference>
<evidence type="ECO:0000256" key="5">
    <source>
        <dbReference type="RuleBase" id="RU003834"/>
    </source>
</evidence>